<accession>A0ABR3BP99</accession>
<evidence type="ECO:0000313" key="2">
    <source>
        <dbReference type="EMBL" id="KAL0247026.1"/>
    </source>
</evidence>
<name>A0ABR3BP99_9TREE</name>
<keyword evidence="3" id="KW-1185">Reference proteome</keyword>
<sequence length="75" mass="8334">MDRPRDNRSTDRQLHLANAWQRLMQRYDANAEYTRITVAPSVGSEDDNHLGGRGSVESGTKGDEELSVDLGKAAF</sequence>
<proteinExistence type="predicted"/>
<dbReference type="GeneID" id="91990915"/>
<reference evidence="3" key="1">
    <citation type="submission" date="2015-01" db="EMBL/GenBank/DDBJ databases">
        <title>The Genome Sequence of Cryptococcus gattii MMRL2647.</title>
        <authorList>
            <consortium name="The Broad Institute Genomics Platform"/>
            <person name="Cuomo C."/>
            <person name="Litvintseva A."/>
            <person name="Chen Y."/>
            <person name="Heitman J."/>
            <person name="Sun S."/>
            <person name="Springer D."/>
            <person name="Dromer F."/>
            <person name="Young S."/>
            <person name="Zeng Q."/>
            <person name="Gargeya S."/>
            <person name="Abouelleil A."/>
            <person name="Alvarado L."/>
            <person name="Chapman S.B."/>
            <person name="Gainer-Dewar J."/>
            <person name="Goldberg J."/>
            <person name="Griggs A."/>
            <person name="Gujja S."/>
            <person name="Hansen M."/>
            <person name="Howarth C."/>
            <person name="Imamovic A."/>
            <person name="Larimer J."/>
            <person name="Murphy C."/>
            <person name="Naylor J."/>
            <person name="Pearson M."/>
            <person name="Priest M."/>
            <person name="Roberts A."/>
            <person name="Saif S."/>
            <person name="Shea T."/>
            <person name="Sykes S."/>
            <person name="Wortman J."/>
            <person name="Nusbaum C."/>
            <person name="Birren B."/>
        </authorList>
    </citation>
    <scope>NUCLEOTIDE SEQUENCE [LARGE SCALE GENOMIC DNA]</scope>
    <source>
        <strain evidence="3">IND107</strain>
    </source>
</reference>
<dbReference type="Proteomes" id="UP000054399">
    <property type="component" value="Unassembled WGS sequence"/>
</dbReference>
<evidence type="ECO:0000256" key="1">
    <source>
        <dbReference type="SAM" id="MobiDB-lite"/>
    </source>
</evidence>
<gene>
    <name evidence="2" type="ORF">I308_104059</name>
</gene>
<protein>
    <submittedName>
        <fullName evidence="2">Uncharacterized protein</fullName>
    </submittedName>
</protein>
<reference evidence="2 3" key="2">
    <citation type="submission" date="2024-01" db="EMBL/GenBank/DDBJ databases">
        <title>Comparative genomics of Cryptococcus and Kwoniella reveals pathogenesis evolution and contrasting modes of karyotype evolution via chromosome fusion or intercentromeric recombination.</title>
        <authorList>
            <person name="Coelho M.A."/>
            <person name="David-Palma M."/>
            <person name="Shea T."/>
            <person name="Bowers K."/>
            <person name="Mcginley-Smith S."/>
            <person name="Mohammad A.W."/>
            <person name="Gnirke A."/>
            <person name="Yurkov A.M."/>
            <person name="Nowrousian M."/>
            <person name="Sun S."/>
            <person name="Cuomo C.A."/>
            <person name="Heitman J."/>
        </authorList>
    </citation>
    <scope>NUCLEOTIDE SEQUENCE [LARGE SCALE GENOMIC DNA]</scope>
    <source>
        <strain evidence="2 3">IND107</strain>
    </source>
</reference>
<dbReference type="RefSeq" id="XP_066612987.1">
    <property type="nucleotide sequence ID" value="XM_066758539.1"/>
</dbReference>
<comment type="caution">
    <text evidence="2">The sequence shown here is derived from an EMBL/GenBank/DDBJ whole genome shotgun (WGS) entry which is preliminary data.</text>
</comment>
<organism evidence="2 3">
    <name type="scientific">Cryptococcus tetragattii IND107</name>
    <dbReference type="NCBI Taxonomy" id="1296105"/>
    <lineage>
        <taxon>Eukaryota</taxon>
        <taxon>Fungi</taxon>
        <taxon>Dikarya</taxon>
        <taxon>Basidiomycota</taxon>
        <taxon>Agaricomycotina</taxon>
        <taxon>Tremellomycetes</taxon>
        <taxon>Tremellales</taxon>
        <taxon>Cryptococcaceae</taxon>
        <taxon>Cryptococcus</taxon>
        <taxon>Cryptococcus gattii species complex</taxon>
    </lineage>
</organism>
<feature type="region of interest" description="Disordered" evidence="1">
    <location>
        <begin position="40"/>
        <end position="75"/>
    </location>
</feature>
<dbReference type="EMBL" id="ATAM02000007">
    <property type="protein sequence ID" value="KAL0247026.1"/>
    <property type="molecule type" value="Genomic_DNA"/>
</dbReference>
<evidence type="ECO:0000313" key="3">
    <source>
        <dbReference type="Proteomes" id="UP000054399"/>
    </source>
</evidence>